<dbReference type="OrthoDB" id="202203at2759"/>
<dbReference type="GO" id="GO:0004174">
    <property type="term" value="F:electron-transferring-flavoprotein dehydrogenase activity"/>
    <property type="evidence" value="ECO:0007669"/>
    <property type="project" value="TreeGrafter"/>
</dbReference>
<keyword evidence="6" id="KW-0812">Transmembrane</keyword>
<dbReference type="SUPFAM" id="SSF51905">
    <property type="entry name" value="FAD/NAD(P)-binding domain"/>
    <property type="match status" value="1"/>
</dbReference>
<feature type="region of interest" description="Disordered" evidence="5">
    <location>
        <begin position="596"/>
        <end position="656"/>
    </location>
</feature>
<dbReference type="PANTHER" id="PTHR43735">
    <property type="entry name" value="APOPTOSIS-INDUCING FACTOR 1"/>
    <property type="match status" value="1"/>
</dbReference>
<keyword evidence="6" id="KW-1133">Transmembrane helix</keyword>
<name>A0A1E7EQZ7_9STRA</name>
<dbReference type="PRINTS" id="PR00368">
    <property type="entry name" value="FADPNR"/>
</dbReference>
<dbReference type="InterPro" id="IPR036188">
    <property type="entry name" value="FAD/NAD-bd_sf"/>
</dbReference>
<dbReference type="KEGG" id="fcy:FRACYDRAFT_264674"/>
<sequence length="656" mass="72334">MVAAAATFSSLPSSSSSPTRTPLLLSSSSSSASNNNKSSVRRIKLKSTSSCNVVIVNSLTTFILLIFRILECIICIPTFLWLKLQKIALRRRRRRGVNSIDRRQKRVQRTVVIIGGNFAGLAALWELKQWQFSNNNDDDDDDDVRIVLIDQRDYSEYTPGVLRLYCDPWYFFRIAQNLPDTNKDENFRRIKGTVTSIVDADNDKTNDGTNNTEHVKMKKKVLTYTDHDSSGTNNDIRVKMIAYDYLIIATGATYAAPISPATTTIGERGSTMLDRNNEWHNAHTKLKGAKRVLILGGGAVGVELASEIVDHYSVEDDDINETTTNNKKHVTIVDGQSSLVPLFPQSVGKYAEDWLSRRGAEIRLSESLKSWNDRGCVLADGTVLHADVVYVCFGNRPNSELVGAPSSTTTTPATSEEKKDDCDSFFSLTSRRNVVVKDTLQLVVNDGTDSEHSSSCSWFACGDVASPPTNDEKQAFQAEMQGKVAAKNVIKLLESESVGTNHHHELQPPPPLLLRYPQDIAGSDRIPLVFVLSLGRYDGVLGFNDMCIPGPFAAVVKYILEYTKVSHMRGRMLGKLIWKIGDAVTLFLSRTVFPPSSSLLSSPSSSSSSPTTTVVASKMVTSAPSSTTNASPLSISRRMTQPNLKQHQLEQQLKLS</sequence>
<dbReference type="Pfam" id="PF07992">
    <property type="entry name" value="Pyr_redox_2"/>
    <property type="match status" value="1"/>
</dbReference>
<keyword evidence="9" id="KW-1185">Reference proteome</keyword>
<dbReference type="Proteomes" id="UP000095751">
    <property type="component" value="Unassembled WGS sequence"/>
</dbReference>
<dbReference type="AlphaFoldDB" id="A0A1E7EQZ7"/>
<evidence type="ECO:0000256" key="3">
    <source>
        <dbReference type="ARBA" id="ARBA00022827"/>
    </source>
</evidence>
<dbReference type="Gene3D" id="3.50.50.100">
    <property type="match status" value="1"/>
</dbReference>
<dbReference type="InterPro" id="IPR023753">
    <property type="entry name" value="FAD/NAD-binding_dom"/>
</dbReference>
<dbReference type="GO" id="GO:0050660">
    <property type="term" value="F:flavin adenine dinucleotide binding"/>
    <property type="evidence" value="ECO:0007669"/>
    <property type="project" value="TreeGrafter"/>
</dbReference>
<feature type="compositionally biased region" description="Low complexity" evidence="5">
    <location>
        <begin position="621"/>
        <end position="634"/>
    </location>
</feature>
<evidence type="ECO:0000256" key="5">
    <source>
        <dbReference type="SAM" id="MobiDB-lite"/>
    </source>
</evidence>
<comment type="similarity">
    <text evidence="1">Belongs to the FAD-dependent oxidoreductase family.</text>
</comment>
<feature type="compositionally biased region" description="Low complexity" evidence="5">
    <location>
        <begin position="644"/>
        <end position="656"/>
    </location>
</feature>
<dbReference type="EMBL" id="KV784381">
    <property type="protein sequence ID" value="OEU08325.1"/>
    <property type="molecule type" value="Genomic_DNA"/>
</dbReference>
<evidence type="ECO:0000256" key="4">
    <source>
        <dbReference type="ARBA" id="ARBA00023002"/>
    </source>
</evidence>
<dbReference type="PRINTS" id="PR00411">
    <property type="entry name" value="PNDRDTASEI"/>
</dbReference>
<evidence type="ECO:0000256" key="1">
    <source>
        <dbReference type="ARBA" id="ARBA00006442"/>
    </source>
</evidence>
<evidence type="ECO:0000313" key="8">
    <source>
        <dbReference type="EMBL" id="OEU08325.1"/>
    </source>
</evidence>
<protein>
    <submittedName>
        <fullName evidence="8">FAD/NAD(P)-binding domain-containing protein</fullName>
    </submittedName>
</protein>
<keyword evidence="4" id="KW-0560">Oxidoreductase</keyword>
<dbReference type="InParanoid" id="A0A1E7EQZ7"/>
<gene>
    <name evidence="8" type="ORF">FRACYDRAFT_264674</name>
</gene>
<dbReference type="PANTHER" id="PTHR43735:SF3">
    <property type="entry name" value="FERROPTOSIS SUPPRESSOR PROTEIN 1"/>
    <property type="match status" value="1"/>
</dbReference>
<evidence type="ECO:0000256" key="6">
    <source>
        <dbReference type="SAM" id="Phobius"/>
    </source>
</evidence>
<keyword evidence="2" id="KW-0285">Flavoprotein</keyword>
<reference evidence="8 9" key="1">
    <citation type="submission" date="2016-09" db="EMBL/GenBank/DDBJ databases">
        <title>Extensive genetic diversity and differential bi-allelic expression allows diatom success in the polar Southern Ocean.</title>
        <authorList>
            <consortium name="DOE Joint Genome Institute"/>
            <person name="Mock T."/>
            <person name="Otillar R.P."/>
            <person name="Strauss J."/>
            <person name="Dupont C."/>
            <person name="Frickenhaus S."/>
            <person name="Maumus F."/>
            <person name="Mcmullan M."/>
            <person name="Sanges R."/>
            <person name="Schmutz J."/>
            <person name="Toseland A."/>
            <person name="Valas R."/>
            <person name="Veluchamy A."/>
            <person name="Ward B.J."/>
            <person name="Allen A."/>
            <person name="Barry K."/>
            <person name="Falciatore A."/>
            <person name="Ferrante M."/>
            <person name="Fortunato A.E."/>
            <person name="Gloeckner G."/>
            <person name="Gruber A."/>
            <person name="Hipkin R."/>
            <person name="Janech M."/>
            <person name="Kroth P."/>
            <person name="Leese F."/>
            <person name="Lindquist E."/>
            <person name="Lyon B.R."/>
            <person name="Martin J."/>
            <person name="Mayer C."/>
            <person name="Parker M."/>
            <person name="Quesneville H."/>
            <person name="Raymond J."/>
            <person name="Uhlig C."/>
            <person name="Valentin K.U."/>
            <person name="Worden A.Z."/>
            <person name="Armbrust E.V."/>
            <person name="Bowler C."/>
            <person name="Green B."/>
            <person name="Moulton V."/>
            <person name="Van Oosterhout C."/>
            <person name="Grigoriev I."/>
        </authorList>
    </citation>
    <scope>NUCLEOTIDE SEQUENCE [LARGE SCALE GENOMIC DNA]</scope>
    <source>
        <strain evidence="8 9">CCMP1102</strain>
    </source>
</reference>
<evidence type="ECO:0000259" key="7">
    <source>
        <dbReference type="Pfam" id="PF07992"/>
    </source>
</evidence>
<feature type="transmembrane region" description="Helical" evidence="6">
    <location>
        <begin position="110"/>
        <end position="127"/>
    </location>
</feature>
<organism evidence="8 9">
    <name type="scientific">Fragilariopsis cylindrus CCMP1102</name>
    <dbReference type="NCBI Taxonomy" id="635003"/>
    <lineage>
        <taxon>Eukaryota</taxon>
        <taxon>Sar</taxon>
        <taxon>Stramenopiles</taxon>
        <taxon>Ochrophyta</taxon>
        <taxon>Bacillariophyta</taxon>
        <taxon>Bacillariophyceae</taxon>
        <taxon>Bacillariophycidae</taxon>
        <taxon>Bacillariales</taxon>
        <taxon>Bacillariaceae</taxon>
        <taxon>Fragilariopsis</taxon>
    </lineage>
</organism>
<keyword evidence="3" id="KW-0274">FAD</keyword>
<dbReference type="GO" id="GO:0005737">
    <property type="term" value="C:cytoplasm"/>
    <property type="evidence" value="ECO:0007669"/>
    <property type="project" value="TreeGrafter"/>
</dbReference>
<feature type="compositionally biased region" description="Low complexity" evidence="5">
    <location>
        <begin position="596"/>
        <end position="610"/>
    </location>
</feature>
<feature type="transmembrane region" description="Helical" evidence="6">
    <location>
        <begin position="62"/>
        <end position="84"/>
    </location>
</feature>
<accession>A0A1E7EQZ7</accession>
<feature type="domain" description="FAD/NAD(P)-binding" evidence="7">
    <location>
        <begin position="110"/>
        <end position="402"/>
    </location>
</feature>
<evidence type="ECO:0000256" key="2">
    <source>
        <dbReference type="ARBA" id="ARBA00022630"/>
    </source>
</evidence>
<keyword evidence="6" id="KW-0472">Membrane</keyword>
<evidence type="ECO:0000313" key="9">
    <source>
        <dbReference type="Proteomes" id="UP000095751"/>
    </source>
</evidence>
<proteinExistence type="inferred from homology"/>